<keyword evidence="3" id="KW-1185">Reference proteome</keyword>
<sequence>MSAKAPPVPSENQSHKGTGDEKANAAVQGSAASHGAPDPDKQGQQGNTKVNTTHQGHQQDR</sequence>
<gene>
    <name evidence="2" type="ORF">NGM99_06705</name>
</gene>
<dbReference type="RefSeq" id="WP_252817348.1">
    <property type="nucleotide sequence ID" value="NZ_JAMXQS010000003.1"/>
</dbReference>
<evidence type="ECO:0000313" key="2">
    <source>
        <dbReference type="EMBL" id="MCO6049479.1"/>
    </source>
</evidence>
<reference evidence="2 3" key="1">
    <citation type="submission" date="2022-06" db="EMBL/GenBank/DDBJ databases">
        <title>Mesorhizobium sp. strain RP14 Genome sequencing and assembly.</title>
        <authorList>
            <person name="Kim I."/>
        </authorList>
    </citation>
    <scope>NUCLEOTIDE SEQUENCE [LARGE SCALE GENOMIC DNA]</scope>
    <source>
        <strain evidence="3">RP14(2022)</strain>
    </source>
</reference>
<comment type="caution">
    <text evidence="2">The sequence shown here is derived from an EMBL/GenBank/DDBJ whole genome shotgun (WGS) entry which is preliminary data.</text>
</comment>
<proteinExistence type="predicted"/>
<evidence type="ECO:0000313" key="3">
    <source>
        <dbReference type="Proteomes" id="UP001205906"/>
    </source>
</evidence>
<protein>
    <submittedName>
        <fullName evidence="2">Uncharacterized protein</fullName>
    </submittedName>
</protein>
<feature type="region of interest" description="Disordered" evidence="1">
    <location>
        <begin position="1"/>
        <end position="61"/>
    </location>
</feature>
<name>A0ABT1C3T4_9HYPH</name>
<feature type="compositionally biased region" description="Polar residues" evidence="1">
    <location>
        <begin position="42"/>
        <end position="61"/>
    </location>
</feature>
<dbReference type="Proteomes" id="UP001205906">
    <property type="component" value="Unassembled WGS sequence"/>
</dbReference>
<dbReference type="EMBL" id="JAMXQS010000003">
    <property type="protein sequence ID" value="MCO6049479.1"/>
    <property type="molecule type" value="Genomic_DNA"/>
</dbReference>
<accession>A0ABT1C3T4</accession>
<organism evidence="2 3">
    <name type="scientific">Mesorhizobium liriopis</name>
    <dbReference type="NCBI Taxonomy" id="2953882"/>
    <lineage>
        <taxon>Bacteria</taxon>
        <taxon>Pseudomonadati</taxon>
        <taxon>Pseudomonadota</taxon>
        <taxon>Alphaproteobacteria</taxon>
        <taxon>Hyphomicrobiales</taxon>
        <taxon>Phyllobacteriaceae</taxon>
        <taxon>Mesorhizobium</taxon>
    </lineage>
</organism>
<feature type="compositionally biased region" description="Basic and acidic residues" evidence="1">
    <location>
        <begin position="13"/>
        <end position="23"/>
    </location>
</feature>
<evidence type="ECO:0000256" key="1">
    <source>
        <dbReference type="SAM" id="MobiDB-lite"/>
    </source>
</evidence>